<name>U9TY91_RHIID</name>
<evidence type="ECO:0000313" key="1">
    <source>
        <dbReference type="EMBL" id="ESA13050.1"/>
    </source>
</evidence>
<accession>U9TY91</accession>
<dbReference type="AlphaFoldDB" id="U9TY91"/>
<protein>
    <submittedName>
        <fullName evidence="1">Uncharacterized protein</fullName>
    </submittedName>
</protein>
<proteinExistence type="predicted"/>
<dbReference type="HOGENOM" id="CLU_3088409_0_0_1"/>
<reference evidence="1" key="1">
    <citation type="submission" date="2013-07" db="EMBL/GenBank/DDBJ databases">
        <title>The genome of an arbuscular mycorrhizal fungus provides insights into the evolution of the oldest plant symbiosis.</title>
        <authorList>
            <consortium name="DOE Joint Genome Institute"/>
            <person name="Tisserant E."/>
            <person name="Malbreil M."/>
            <person name="Kuo A."/>
            <person name="Kohler A."/>
            <person name="Symeonidi A."/>
            <person name="Balestrini R."/>
            <person name="Charron P."/>
            <person name="Duensing N."/>
            <person name="Frei-dit-Frey N."/>
            <person name="Gianinazzi-Pearson V."/>
            <person name="Gilbert B."/>
            <person name="Handa Y."/>
            <person name="Hijri M."/>
            <person name="Kaul R."/>
            <person name="Kawaguchi M."/>
            <person name="Krajinski F."/>
            <person name="Lammers P."/>
            <person name="Lapierre D."/>
            <person name="Masclaux F.G."/>
            <person name="Murat C."/>
            <person name="Morin E."/>
            <person name="Ndikumana S."/>
            <person name="Pagni M."/>
            <person name="Petitpierre D."/>
            <person name="Requena N."/>
            <person name="Rosikiewicz P."/>
            <person name="Riley R."/>
            <person name="Saito K."/>
            <person name="San Clemente H."/>
            <person name="Shapiro H."/>
            <person name="van Tuinen D."/>
            <person name="Becard G."/>
            <person name="Bonfante P."/>
            <person name="Paszkowski U."/>
            <person name="Shachar-Hill Y."/>
            <person name="Young J.P."/>
            <person name="Sanders I.R."/>
            <person name="Henrissat B."/>
            <person name="Rensing S.A."/>
            <person name="Grigoriev I.V."/>
            <person name="Corradi N."/>
            <person name="Roux C."/>
            <person name="Martin F."/>
        </authorList>
    </citation>
    <scope>NUCLEOTIDE SEQUENCE</scope>
    <source>
        <strain evidence="1">DAOM 197198</strain>
    </source>
</reference>
<sequence>MVNLAINRQSFKCPYGYHCCYDIYGGSCCLRSNILTKSNSIFFFILRYIFTM</sequence>
<organism evidence="1">
    <name type="scientific">Rhizophagus irregularis (strain DAOM 181602 / DAOM 197198 / MUCL 43194)</name>
    <name type="common">Arbuscular mycorrhizal fungus</name>
    <name type="synonym">Glomus intraradices</name>
    <dbReference type="NCBI Taxonomy" id="747089"/>
    <lineage>
        <taxon>Eukaryota</taxon>
        <taxon>Fungi</taxon>
        <taxon>Fungi incertae sedis</taxon>
        <taxon>Mucoromycota</taxon>
        <taxon>Glomeromycotina</taxon>
        <taxon>Glomeromycetes</taxon>
        <taxon>Glomerales</taxon>
        <taxon>Glomeraceae</taxon>
        <taxon>Rhizophagus</taxon>
    </lineage>
</organism>
<gene>
    <name evidence="1" type="ORF">GLOINDRAFT_26455</name>
</gene>
<dbReference type="EMBL" id="KI284295">
    <property type="protein sequence ID" value="ESA13050.1"/>
    <property type="molecule type" value="Genomic_DNA"/>
</dbReference>